<dbReference type="HOGENOM" id="CLU_1685295_0_0_5"/>
<organism evidence="3 4">
    <name type="scientific">Rubellimicrobium mesophilum DSM 19309</name>
    <dbReference type="NCBI Taxonomy" id="442562"/>
    <lineage>
        <taxon>Bacteria</taxon>
        <taxon>Pseudomonadati</taxon>
        <taxon>Pseudomonadota</taxon>
        <taxon>Alphaproteobacteria</taxon>
        <taxon>Rhodobacterales</taxon>
        <taxon>Roseobacteraceae</taxon>
        <taxon>Rubellimicrobium</taxon>
    </lineage>
</organism>
<protein>
    <submittedName>
        <fullName evidence="3">Uncharacterized protein</fullName>
    </submittedName>
</protein>
<sequence>MIRPLLLALALLPQAALALPWDGTYRLSEDSDCDRVGEEGGALRIEEGVLHGVDSTCRMSEPVDVLDLDATLYVMDCEGEGQTWTERAMLMKAAQGDAIFLAWRGYVFRYDRCPAPEGASAEPADDAPDDGAPDDGAPDDGAPGQEDAAGPSDAAD</sequence>
<dbReference type="PATRIC" id="fig|442562.3.peg.24"/>
<name>A0A017HVF2_9RHOB</name>
<evidence type="ECO:0000256" key="2">
    <source>
        <dbReference type="SAM" id="SignalP"/>
    </source>
</evidence>
<feature type="signal peptide" evidence="2">
    <location>
        <begin position="1"/>
        <end position="18"/>
    </location>
</feature>
<gene>
    <name evidence="3" type="ORF">Rumeso_00023</name>
</gene>
<feature type="chain" id="PRO_5001493216" evidence="2">
    <location>
        <begin position="19"/>
        <end position="156"/>
    </location>
</feature>
<evidence type="ECO:0000256" key="1">
    <source>
        <dbReference type="SAM" id="MobiDB-lite"/>
    </source>
</evidence>
<keyword evidence="4" id="KW-1185">Reference proteome</keyword>
<dbReference type="EMBL" id="AOSK01000002">
    <property type="protein sequence ID" value="EYD78366.1"/>
    <property type="molecule type" value="Genomic_DNA"/>
</dbReference>
<feature type="compositionally biased region" description="Acidic residues" evidence="1">
    <location>
        <begin position="123"/>
        <end position="138"/>
    </location>
</feature>
<dbReference type="STRING" id="442562.Rumeso_00023"/>
<comment type="caution">
    <text evidence="3">The sequence shown here is derived from an EMBL/GenBank/DDBJ whole genome shotgun (WGS) entry which is preliminary data.</text>
</comment>
<dbReference type="Proteomes" id="UP000019666">
    <property type="component" value="Unassembled WGS sequence"/>
</dbReference>
<proteinExistence type="predicted"/>
<feature type="region of interest" description="Disordered" evidence="1">
    <location>
        <begin position="115"/>
        <end position="156"/>
    </location>
</feature>
<dbReference type="AlphaFoldDB" id="A0A017HVF2"/>
<feature type="compositionally biased region" description="Low complexity" evidence="1">
    <location>
        <begin position="139"/>
        <end position="156"/>
    </location>
</feature>
<evidence type="ECO:0000313" key="4">
    <source>
        <dbReference type="Proteomes" id="UP000019666"/>
    </source>
</evidence>
<keyword evidence="2" id="KW-0732">Signal</keyword>
<dbReference type="RefSeq" id="WP_211262918.1">
    <property type="nucleotide sequence ID" value="NZ_KK088597.1"/>
</dbReference>
<accession>A0A017HVF2</accession>
<reference evidence="3 4" key="1">
    <citation type="submission" date="2013-02" db="EMBL/GenBank/DDBJ databases">
        <authorList>
            <person name="Fiebig A."/>
            <person name="Goeker M."/>
            <person name="Klenk H.-P.P."/>
        </authorList>
    </citation>
    <scope>NUCLEOTIDE SEQUENCE [LARGE SCALE GENOMIC DNA]</scope>
    <source>
        <strain evidence="3 4">DSM 19309</strain>
    </source>
</reference>
<evidence type="ECO:0000313" key="3">
    <source>
        <dbReference type="EMBL" id="EYD78366.1"/>
    </source>
</evidence>